<sequence>MAPSSSASSSRAPGGVASTLSTSQRDAVSRSLLGPAAGAPDGMTSGVGDAPIDSKDLNVVEQYKAHFREDPLMWIRQVYRYGSGDGWRGYTDYIGAPILYPTQSRDVIQSVVTSQQVQERISTLAKHRVEALYATVPPAPTAEGRAELEALKARKRREMERTLTDVARGLAEKSVAQLDSPRFLRGFAWSVENVLARLYHQGIHISVEQVLELRRVASHCAERKISLLFAPSHSSHIDYLTLSWLMFRLGIAVPHIVAGDNLDIPVVGRALRGGGGFFIRRTFAGDQLYSAVIKEYVEQVLGAGKNLECFIEGTRSRTGKRLPPKLGILKYVVEALLNERTEDVYVAPVSVQYDSVIESSTYADELLGKPKEAESLFGLLGSSSSLLQLKLGRIDIRFQKPWSLREFIDEQIARREAPAPGGEKVALEPRGNAEHKVLLLKALGYKILADINQAGVVMPAALCGTVLLTLRGRGIGRTDFVKRVDWLAEIIRTKGYQVADFAQLSTGEVIDRAIGGVMKGLVDVETDVMEPTYVPVKRFELSFFRNQVIHVFVSEALLCLALYTRIKQGGPTPSQAMPLESLVHEAGFVSHIMRGEFVFNSADKLENNVHATVKQLVSGDVLSQDGEGRIGLSDAERKAGRFNFDSYLFLVFPLLEAYWLAACSLLLLAPPPPPGQKVGDSTAWFAAKDFEKRAQLFGKTLYASGELSYLEAINAATLSAAFQRYDELGFVQRRKSEGVKPQPLIALCPGVAPTLLRDGALDPSGSLAALIEHLSAFRREGKDRRDEGGVVPPRLLNVIEKNLGAVVEWTRNADARM</sequence>
<dbReference type="Pfam" id="PF19277">
    <property type="entry name" value="GPAT_C"/>
    <property type="match status" value="1"/>
</dbReference>
<organism evidence="8 9">
    <name type="scientific">Tilletiopsis washingtonensis</name>
    <dbReference type="NCBI Taxonomy" id="58919"/>
    <lineage>
        <taxon>Eukaryota</taxon>
        <taxon>Fungi</taxon>
        <taxon>Dikarya</taxon>
        <taxon>Basidiomycota</taxon>
        <taxon>Ustilaginomycotina</taxon>
        <taxon>Exobasidiomycetes</taxon>
        <taxon>Entylomatales</taxon>
        <taxon>Entylomatales incertae sedis</taxon>
        <taxon>Tilletiopsis</taxon>
    </lineage>
</organism>
<dbReference type="Pfam" id="PF01553">
    <property type="entry name" value="Acyltransferase"/>
    <property type="match status" value="1"/>
</dbReference>
<dbReference type="GeneID" id="37270860"/>
<feature type="compositionally biased region" description="Low complexity" evidence="6">
    <location>
        <begin position="1"/>
        <end position="18"/>
    </location>
</feature>
<dbReference type="PANTHER" id="PTHR12563">
    <property type="entry name" value="GLYCEROL-3-PHOSPHATE ACYLTRANSFERASE"/>
    <property type="match status" value="1"/>
</dbReference>
<dbReference type="Proteomes" id="UP000245946">
    <property type="component" value="Unassembled WGS sequence"/>
</dbReference>
<keyword evidence="3 8" id="KW-0808">Transferase</keyword>
<gene>
    <name evidence="8" type="ORF">FA09DRAFT_332102</name>
</gene>
<dbReference type="SUPFAM" id="SSF69593">
    <property type="entry name" value="Glycerol-3-phosphate (1)-acyltransferase"/>
    <property type="match status" value="1"/>
</dbReference>
<evidence type="ECO:0000256" key="5">
    <source>
        <dbReference type="ARBA" id="ARBA00023315"/>
    </source>
</evidence>
<proteinExistence type="inferred from homology"/>
<dbReference type="OrthoDB" id="10255570at2759"/>
<name>A0A316Z3H7_9BASI</name>
<dbReference type="GO" id="GO:0031966">
    <property type="term" value="C:mitochondrial membrane"/>
    <property type="evidence" value="ECO:0007669"/>
    <property type="project" value="TreeGrafter"/>
</dbReference>
<evidence type="ECO:0000256" key="3">
    <source>
        <dbReference type="ARBA" id="ARBA00022679"/>
    </source>
</evidence>
<dbReference type="RefSeq" id="XP_025595741.1">
    <property type="nucleotide sequence ID" value="XM_025743316.1"/>
</dbReference>
<evidence type="ECO:0000256" key="4">
    <source>
        <dbReference type="ARBA" id="ARBA00023136"/>
    </source>
</evidence>
<comment type="subcellular location">
    <subcellularLocation>
        <location evidence="1">Endomembrane system</location>
        <topology evidence="1">Peripheral membrane protein</topology>
    </subcellularLocation>
</comment>
<feature type="region of interest" description="Disordered" evidence="6">
    <location>
        <begin position="1"/>
        <end position="51"/>
    </location>
</feature>
<keyword evidence="9" id="KW-1185">Reference proteome</keyword>
<dbReference type="GO" id="GO:0008654">
    <property type="term" value="P:phospholipid biosynthetic process"/>
    <property type="evidence" value="ECO:0007669"/>
    <property type="project" value="TreeGrafter"/>
</dbReference>
<dbReference type="EMBL" id="KZ819304">
    <property type="protein sequence ID" value="PWN95462.1"/>
    <property type="molecule type" value="Genomic_DNA"/>
</dbReference>
<dbReference type="GO" id="GO:0006631">
    <property type="term" value="P:fatty acid metabolic process"/>
    <property type="evidence" value="ECO:0007669"/>
    <property type="project" value="TreeGrafter"/>
</dbReference>
<dbReference type="GO" id="GO:0006072">
    <property type="term" value="P:glycerol-3-phosphate metabolic process"/>
    <property type="evidence" value="ECO:0007669"/>
    <property type="project" value="TreeGrafter"/>
</dbReference>
<evidence type="ECO:0000259" key="7">
    <source>
        <dbReference type="SMART" id="SM00563"/>
    </source>
</evidence>
<comment type="similarity">
    <text evidence="2">Belongs to the GPAT/DAPAT family.</text>
</comment>
<protein>
    <submittedName>
        <fullName evidence="8">Acyltransferase-domain-containing protein</fullName>
    </submittedName>
</protein>
<dbReference type="InterPro" id="IPR022284">
    <property type="entry name" value="GPAT/DHAPAT"/>
</dbReference>
<dbReference type="GO" id="GO:0012505">
    <property type="term" value="C:endomembrane system"/>
    <property type="evidence" value="ECO:0007669"/>
    <property type="project" value="UniProtKB-SubCell"/>
</dbReference>
<keyword evidence="4" id="KW-0472">Membrane</keyword>
<evidence type="ECO:0000313" key="8">
    <source>
        <dbReference type="EMBL" id="PWN95462.1"/>
    </source>
</evidence>
<dbReference type="GO" id="GO:0019432">
    <property type="term" value="P:triglyceride biosynthetic process"/>
    <property type="evidence" value="ECO:0007669"/>
    <property type="project" value="TreeGrafter"/>
</dbReference>
<dbReference type="SMART" id="SM00563">
    <property type="entry name" value="PlsC"/>
    <property type="match status" value="1"/>
</dbReference>
<evidence type="ECO:0000256" key="1">
    <source>
        <dbReference type="ARBA" id="ARBA00004184"/>
    </source>
</evidence>
<dbReference type="CDD" id="cd07993">
    <property type="entry name" value="LPLAT_DHAPAT-like"/>
    <property type="match status" value="1"/>
</dbReference>
<accession>A0A316Z3H7</accession>
<dbReference type="InterPro" id="IPR002123">
    <property type="entry name" value="Plipid/glycerol_acylTrfase"/>
</dbReference>
<evidence type="ECO:0000313" key="9">
    <source>
        <dbReference type="Proteomes" id="UP000245946"/>
    </source>
</evidence>
<reference evidence="8 9" key="1">
    <citation type="journal article" date="2018" name="Mol. Biol. Evol.">
        <title>Broad Genomic Sampling Reveals a Smut Pathogenic Ancestry of the Fungal Clade Ustilaginomycotina.</title>
        <authorList>
            <person name="Kijpornyongpan T."/>
            <person name="Mondo S.J."/>
            <person name="Barry K."/>
            <person name="Sandor L."/>
            <person name="Lee J."/>
            <person name="Lipzen A."/>
            <person name="Pangilinan J."/>
            <person name="LaButti K."/>
            <person name="Hainaut M."/>
            <person name="Henrissat B."/>
            <person name="Grigoriev I.V."/>
            <person name="Spatafora J.W."/>
            <person name="Aime M.C."/>
        </authorList>
    </citation>
    <scope>NUCLEOTIDE SEQUENCE [LARGE SCALE GENOMIC DNA]</scope>
    <source>
        <strain evidence="8 9">MCA 4186</strain>
    </source>
</reference>
<evidence type="ECO:0000256" key="6">
    <source>
        <dbReference type="SAM" id="MobiDB-lite"/>
    </source>
</evidence>
<evidence type="ECO:0000256" key="2">
    <source>
        <dbReference type="ARBA" id="ARBA00007937"/>
    </source>
</evidence>
<dbReference type="InterPro" id="IPR045520">
    <property type="entry name" value="GPAT/DHAPAT_C"/>
</dbReference>
<dbReference type="InterPro" id="IPR041728">
    <property type="entry name" value="GPAT/DHAPAT_LPLAT"/>
</dbReference>
<dbReference type="PANTHER" id="PTHR12563:SF17">
    <property type="entry name" value="DIHYDROXYACETONE PHOSPHATE ACYLTRANSFERASE"/>
    <property type="match status" value="1"/>
</dbReference>
<feature type="domain" description="Phospholipid/glycerol acyltransferase" evidence="7">
    <location>
        <begin position="227"/>
        <end position="354"/>
    </location>
</feature>
<dbReference type="AlphaFoldDB" id="A0A316Z3H7"/>
<dbReference type="STRING" id="58919.A0A316Z3H7"/>
<dbReference type="GO" id="GO:0004366">
    <property type="term" value="F:glycerol-3-phosphate O-acyltransferase activity"/>
    <property type="evidence" value="ECO:0007669"/>
    <property type="project" value="TreeGrafter"/>
</dbReference>
<keyword evidence="5 8" id="KW-0012">Acyltransferase</keyword>